<comment type="caution">
    <text evidence="2">The sequence shown here is derived from an EMBL/GenBank/DDBJ whole genome shotgun (WGS) entry which is preliminary data.</text>
</comment>
<organism evidence="2 3">
    <name type="scientific">Candidatus Afipia apatlaquensis</name>
    <dbReference type="NCBI Taxonomy" id="2712852"/>
    <lineage>
        <taxon>Bacteria</taxon>
        <taxon>Pseudomonadati</taxon>
        <taxon>Pseudomonadota</taxon>
        <taxon>Alphaproteobacteria</taxon>
        <taxon>Hyphomicrobiales</taxon>
        <taxon>Nitrobacteraceae</taxon>
        <taxon>Afipia</taxon>
    </lineage>
</organism>
<sequence>MSDDVKNERTAKSARNERLKSALRDNLKRRKSQARGRAGMAIVTPDDDARARGDASGAISHRHDDDQ</sequence>
<protein>
    <submittedName>
        <fullName evidence="2">Uncharacterized protein</fullName>
    </submittedName>
</protein>
<evidence type="ECO:0000256" key="1">
    <source>
        <dbReference type="SAM" id="MobiDB-lite"/>
    </source>
</evidence>
<name>A0A7C9VSS5_9BRAD</name>
<feature type="region of interest" description="Disordered" evidence="1">
    <location>
        <begin position="1"/>
        <end position="67"/>
    </location>
</feature>
<gene>
    <name evidence="2" type="ORF">G4V63_30180</name>
</gene>
<proteinExistence type="predicted"/>
<dbReference type="EMBL" id="JAAMRR010001545">
    <property type="protein sequence ID" value="NGX99313.1"/>
    <property type="molecule type" value="Genomic_DNA"/>
</dbReference>
<evidence type="ECO:0000313" key="2">
    <source>
        <dbReference type="EMBL" id="NGX99313.1"/>
    </source>
</evidence>
<evidence type="ECO:0000313" key="3">
    <source>
        <dbReference type="Proteomes" id="UP000480266"/>
    </source>
</evidence>
<dbReference type="AlphaFoldDB" id="A0A7C9VSS5"/>
<dbReference type="Proteomes" id="UP000480266">
    <property type="component" value="Unassembled WGS sequence"/>
</dbReference>
<keyword evidence="3" id="KW-1185">Reference proteome</keyword>
<reference evidence="2" key="1">
    <citation type="submission" date="2020-02" db="EMBL/GenBank/DDBJ databases">
        <title>Draft genome sequence of Candidatus Afipia apatlaquensis IBT-C3, a potential strain for decolorization of textile dyes.</title>
        <authorList>
            <person name="Sanchez-Reyes A."/>
            <person name="Breton-Deval L."/>
            <person name="Mangelson H."/>
            <person name="Sanchez-Flores A."/>
        </authorList>
    </citation>
    <scope>NUCLEOTIDE SEQUENCE [LARGE SCALE GENOMIC DNA]</scope>
    <source>
        <strain evidence="2">IBT-C3</strain>
    </source>
</reference>
<feature type="compositionally biased region" description="Basic and acidic residues" evidence="1">
    <location>
        <begin position="1"/>
        <end position="26"/>
    </location>
</feature>
<accession>A0A7C9VSS5</accession>